<evidence type="ECO:0000313" key="2">
    <source>
        <dbReference type="EMBL" id="REH01113.1"/>
    </source>
</evidence>
<dbReference type="Proteomes" id="UP000257136">
    <property type="component" value="Unassembled WGS sequence"/>
</dbReference>
<feature type="domain" description="Glycosyltransferase 2-like" evidence="1">
    <location>
        <begin position="6"/>
        <end position="183"/>
    </location>
</feature>
<dbReference type="CDD" id="cd04186">
    <property type="entry name" value="GT_2_like_c"/>
    <property type="match status" value="1"/>
</dbReference>
<gene>
    <name evidence="2" type="ORF">C8P67_102372</name>
</gene>
<comment type="caution">
    <text evidence="2">The sequence shown here is derived from an EMBL/GenBank/DDBJ whole genome shotgun (WGS) entry which is preliminary data.</text>
</comment>
<dbReference type="Pfam" id="PF00535">
    <property type="entry name" value="Glycos_transf_2"/>
    <property type="match status" value="1"/>
</dbReference>
<dbReference type="RefSeq" id="WP_115810767.1">
    <property type="nucleotide sequence ID" value="NZ_QUNI01000002.1"/>
</dbReference>
<proteinExistence type="predicted"/>
<reference evidence="2 3" key="1">
    <citation type="submission" date="2018-08" db="EMBL/GenBank/DDBJ databases">
        <title>Genomic Encyclopedia of Archaeal and Bacterial Type Strains, Phase II (KMG-II): from individual species to whole genera.</title>
        <authorList>
            <person name="Goeker M."/>
        </authorList>
    </citation>
    <scope>NUCLEOTIDE SEQUENCE [LARGE SCALE GENOMIC DNA]</scope>
    <source>
        <strain evidence="2 3">DSM 100880</strain>
    </source>
</reference>
<dbReference type="InterPro" id="IPR001173">
    <property type="entry name" value="Glyco_trans_2-like"/>
</dbReference>
<dbReference type="OrthoDB" id="9771846at2"/>
<evidence type="ECO:0000259" key="1">
    <source>
        <dbReference type="Pfam" id="PF00535"/>
    </source>
</evidence>
<dbReference type="SUPFAM" id="SSF53448">
    <property type="entry name" value="Nucleotide-diphospho-sugar transferases"/>
    <property type="match status" value="1"/>
</dbReference>
<dbReference type="PANTHER" id="PTHR43179">
    <property type="entry name" value="RHAMNOSYLTRANSFERASE WBBL"/>
    <property type="match status" value="1"/>
</dbReference>
<name>A0A3E0ESA5_9FLAO</name>
<dbReference type="InterPro" id="IPR029044">
    <property type="entry name" value="Nucleotide-diphossugar_trans"/>
</dbReference>
<dbReference type="Gene3D" id="3.90.550.10">
    <property type="entry name" value="Spore Coat Polysaccharide Biosynthesis Protein SpsA, Chain A"/>
    <property type="match status" value="1"/>
</dbReference>
<dbReference type="EMBL" id="QUNI01000002">
    <property type="protein sequence ID" value="REH01113.1"/>
    <property type="molecule type" value="Genomic_DNA"/>
</dbReference>
<keyword evidence="3" id="KW-1185">Reference proteome</keyword>
<evidence type="ECO:0000313" key="3">
    <source>
        <dbReference type="Proteomes" id="UP000257136"/>
    </source>
</evidence>
<accession>A0A3E0ESA5</accession>
<sequence>MFDIAVILINYNSSEYSINCIRSIIDNTAKIINYQIIITDNCSKKEDYHKLKFFCEEAGLPNLQLHRSKINTGFGAGNMAGYHYANAKYVAFVNNDTLFLNDCFSILMEAIEKDENIGVVGGQPYTETGKQLIAFDHFTSMTKEFLGRAFLEKINPKKYPKRKFEYTNPLKVNSMGGSFMFMRSNDFNKAGGFDTNIFLYYEESDLSMRLLKIGKSSYLIPDAKYIHSHGASTPKNILIKTELKISLLYIIQKHHGSISFWILLNYLRITYLFNTIFKPRYWHLLKVLLAGAPLSKSLKTKQIIEEDGNI</sequence>
<protein>
    <recommendedName>
        <fullName evidence="1">Glycosyltransferase 2-like domain-containing protein</fullName>
    </recommendedName>
</protein>
<dbReference type="PANTHER" id="PTHR43179:SF7">
    <property type="entry name" value="RHAMNOSYLTRANSFERASE WBBL"/>
    <property type="match status" value="1"/>
</dbReference>
<organism evidence="2 3">
    <name type="scientific">Flavobacterium aquicola</name>
    <dbReference type="NCBI Taxonomy" id="1682742"/>
    <lineage>
        <taxon>Bacteria</taxon>
        <taxon>Pseudomonadati</taxon>
        <taxon>Bacteroidota</taxon>
        <taxon>Flavobacteriia</taxon>
        <taxon>Flavobacteriales</taxon>
        <taxon>Flavobacteriaceae</taxon>
        <taxon>Flavobacterium</taxon>
    </lineage>
</organism>
<dbReference type="AlphaFoldDB" id="A0A3E0ESA5"/>